<feature type="region of interest" description="Disordered" evidence="1">
    <location>
        <begin position="84"/>
        <end position="122"/>
    </location>
</feature>
<evidence type="ECO:0000313" key="2">
    <source>
        <dbReference type="EMBL" id="BAG58253.1"/>
    </source>
</evidence>
<dbReference type="EMBL" id="AK295265">
    <property type="protein sequence ID" value="BAG58253.1"/>
    <property type="molecule type" value="mRNA"/>
</dbReference>
<reference evidence="2" key="1">
    <citation type="submission" date="2007-10" db="EMBL/GenBank/DDBJ databases">
        <title>NEDO human cDNA sequencing project focused on splicing variants.</title>
        <authorList>
            <person name="Wakamatsu A."/>
            <person name="Yamamoto J."/>
            <person name="Kimura K."/>
            <person name="Ishii S."/>
            <person name="Watanabe K."/>
            <person name="Sugiyama A."/>
            <person name="Murakawa K."/>
            <person name="Kaida T."/>
            <person name="Tsuchiya K."/>
            <person name="Fukuzumi Y."/>
            <person name="Kumagai A."/>
            <person name="Oishi Y."/>
            <person name="Yamamoto S."/>
            <person name="Ono Y."/>
            <person name="Komori Y."/>
            <person name="Yamazaki M."/>
            <person name="Kisu Y."/>
            <person name="Nishikawa T."/>
            <person name="Sugano S."/>
            <person name="Nomura N."/>
            <person name="Isogai T."/>
        </authorList>
    </citation>
    <scope>NUCLEOTIDE SEQUENCE</scope>
    <source>
        <tissue evidence="2">Caudate nucleus</tissue>
    </source>
</reference>
<organism evidence="2">
    <name type="scientific">Homo sapiens</name>
    <name type="common">Human</name>
    <dbReference type="NCBI Taxonomy" id="9606"/>
    <lineage>
        <taxon>Eukaryota</taxon>
        <taxon>Metazoa</taxon>
        <taxon>Chordata</taxon>
        <taxon>Craniata</taxon>
        <taxon>Vertebrata</taxon>
        <taxon>Euteleostomi</taxon>
        <taxon>Mammalia</taxon>
        <taxon>Eutheria</taxon>
        <taxon>Euarchontoglires</taxon>
        <taxon>Primates</taxon>
        <taxon>Haplorrhini</taxon>
        <taxon>Catarrhini</taxon>
        <taxon>Hominidae</taxon>
        <taxon>Homo</taxon>
    </lineage>
</organism>
<dbReference type="PeptideAtlas" id="B4DHU1"/>
<evidence type="ECO:0000256" key="1">
    <source>
        <dbReference type="SAM" id="MobiDB-lite"/>
    </source>
</evidence>
<name>B4DHU1_HUMAN</name>
<sequence>MAAAPALKHWRTTLERVEKFVSPLYFTDCNLRGRLFGASCPVAVLSSFLTPERLPYQEAVQRDFRPAQVGDSFGPTQLRGIEQHPLLGAAPSAGNSSLVPGSSGDGFHSHVAASGHPLGRAP</sequence>
<proteinExistence type="evidence at transcript level"/>
<accession>B4DHU1</accession>
<protein>
    <submittedName>
        <fullName evidence="2">cDNA FLJ59120, moderately similar to Alpha-mannosidase 2C1</fullName>
    </submittedName>
</protein>
<dbReference type="AlphaFoldDB" id="B4DHU1"/>